<sequence length="68" mass="7040">MFAGERPAAQYPAALMAVNASSTPKTALNSAVASPQLSAGIMAIVTKAPTKAAHFSTRRLVFPPEVMP</sequence>
<dbReference type="RefSeq" id="YP_008857896.1">
    <property type="nucleotide sequence ID" value="NC_022972.2"/>
</dbReference>
<dbReference type="EMBL" id="KF692088">
    <property type="protein sequence ID" value="AHB31636.1"/>
    <property type="molecule type" value="Genomic_DNA"/>
</dbReference>
<dbReference type="GeneID" id="17776886"/>
<evidence type="ECO:0000313" key="2">
    <source>
        <dbReference type="Proteomes" id="UP000018644"/>
    </source>
</evidence>
<reference evidence="1 2" key="1">
    <citation type="journal article" date="2014" name="PLoS ONE">
        <title>Isolation and Characterization of vB_ArS-ArV2 - First Arthrobacter sp. Infecting Bacteriophage with Completely Sequenced Genome.</title>
        <authorList>
            <person name="Simoliunas E."/>
            <person name="Kaliniene L."/>
            <person name="Stasilo M."/>
            <person name="Truncaite L."/>
            <person name="Zajanckauskaite A."/>
            <person name="Staniulis J."/>
            <person name="Nainys J."/>
            <person name="Kaupinis A."/>
            <person name="Valius M."/>
            <person name="Meskys R."/>
        </authorList>
    </citation>
    <scope>NUCLEOTIDE SEQUENCE [LARGE SCALE GENOMIC DNA]</scope>
</reference>
<evidence type="ECO:0000313" key="1">
    <source>
        <dbReference type="EMBL" id="AHB31636.1"/>
    </source>
</evidence>
<proteinExistence type="predicted"/>
<organism evidence="1 2">
    <name type="scientific">Arthrobacter phage vB_ArS-ArV2</name>
    <dbReference type="NCBI Taxonomy" id="1414742"/>
    <lineage>
        <taxon>Viruses</taxon>
        <taxon>Duplodnaviria</taxon>
        <taxon>Heunggongvirae</taxon>
        <taxon>Uroviricota</taxon>
        <taxon>Caudoviricetes</taxon>
        <taxon>Arvduovirus</taxon>
        <taxon>Arvduovirus ArV2</taxon>
    </lineage>
</organism>
<gene>
    <name evidence="1" type="ORF">ArV2_gp25</name>
</gene>
<accession>V5R8R5</accession>
<name>V5R8R5_9CAUD</name>
<protein>
    <submittedName>
        <fullName evidence="1">Uncharacterized protein</fullName>
    </submittedName>
</protein>
<keyword evidence="2" id="KW-1185">Reference proteome</keyword>
<dbReference type="Proteomes" id="UP000018644">
    <property type="component" value="Segment"/>
</dbReference>
<dbReference type="KEGG" id="vg:17776886"/>